<feature type="compositionally biased region" description="Low complexity" evidence="1">
    <location>
        <begin position="29"/>
        <end position="40"/>
    </location>
</feature>
<evidence type="ECO:0000256" key="1">
    <source>
        <dbReference type="SAM" id="MobiDB-lite"/>
    </source>
</evidence>
<keyword evidence="3" id="KW-1185">Reference proteome</keyword>
<name>A0ABR4BL51_9LECA</name>
<feature type="compositionally biased region" description="Basic and acidic residues" evidence="1">
    <location>
        <begin position="1"/>
        <end position="23"/>
    </location>
</feature>
<feature type="region of interest" description="Disordered" evidence="1">
    <location>
        <begin position="1"/>
        <end position="72"/>
    </location>
</feature>
<sequence>MVNEDPSRGASKDETKHVADPKSVKVPWNNTSVNNTSTKSTARRGNPPRPQTSSGVRTRSDNGTGHKGRSAELWWGAQEISRSLRARFLSHYLASDILP</sequence>
<gene>
    <name evidence="2" type="ORF">ABVK25_001745</name>
</gene>
<reference evidence="2 3" key="1">
    <citation type="submission" date="2024-09" db="EMBL/GenBank/DDBJ databases">
        <title>Rethinking Asexuality: The Enigmatic Case of Functional Sexual Genes in Lepraria (Stereocaulaceae).</title>
        <authorList>
            <person name="Doellman M."/>
            <person name="Sun Y."/>
            <person name="Barcenas-Pena A."/>
            <person name="Lumbsch H.T."/>
            <person name="Grewe F."/>
        </authorList>
    </citation>
    <scope>NUCLEOTIDE SEQUENCE [LARGE SCALE GENOMIC DNA]</scope>
    <source>
        <strain evidence="2 3">Grewe 0041</strain>
    </source>
</reference>
<dbReference type="Proteomes" id="UP001590951">
    <property type="component" value="Unassembled WGS sequence"/>
</dbReference>
<dbReference type="EMBL" id="JBHFEH010000003">
    <property type="protein sequence ID" value="KAL2058127.1"/>
    <property type="molecule type" value="Genomic_DNA"/>
</dbReference>
<proteinExistence type="predicted"/>
<comment type="caution">
    <text evidence="2">The sequence shown here is derived from an EMBL/GenBank/DDBJ whole genome shotgun (WGS) entry which is preliminary data.</text>
</comment>
<protein>
    <submittedName>
        <fullName evidence="2">Uncharacterized protein</fullName>
    </submittedName>
</protein>
<feature type="compositionally biased region" description="Polar residues" evidence="1">
    <location>
        <begin position="51"/>
        <end position="63"/>
    </location>
</feature>
<accession>A0ABR4BL51</accession>
<evidence type="ECO:0000313" key="2">
    <source>
        <dbReference type="EMBL" id="KAL2058127.1"/>
    </source>
</evidence>
<organism evidence="2 3">
    <name type="scientific">Lepraria finkii</name>
    <dbReference type="NCBI Taxonomy" id="1340010"/>
    <lineage>
        <taxon>Eukaryota</taxon>
        <taxon>Fungi</taxon>
        <taxon>Dikarya</taxon>
        <taxon>Ascomycota</taxon>
        <taxon>Pezizomycotina</taxon>
        <taxon>Lecanoromycetes</taxon>
        <taxon>OSLEUM clade</taxon>
        <taxon>Lecanoromycetidae</taxon>
        <taxon>Lecanorales</taxon>
        <taxon>Lecanorineae</taxon>
        <taxon>Stereocaulaceae</taxon>
        <taxon>Lepraria</taxon>
    </lineage>
</organism>
<evidence type="ECO:0000313" key="3">
    <source>
        <dbReference type="Proteomes" id="UP001590951"/>
    </source>
</evidence>